<feature type="region of interest" description="Disordered" evidence="4">
    <location>
        <begin position="40"/>
        <end position="69"/>
    </location>
</feature>
<proteinExistence type="predicted"/>
<dbReference type="Gene3D" id="1.25.40.20">
    <property type="entry name" value="Ankyrin repeat-containing domain"/>
    <property type="match status" value="1"/>
</dbReference>
<name>A0A6A6EX11_9PEZI</name>
<gene>
    <name evidence="5" type="ORF">K469DRAFT_546051</name>
</gene>
<evidence type="ECO:0000256" key="4">
    <source>
        <dbReference type="SAM" id="MobiDB-lite"/>
    </source>
</evidence>
<feature type="non-terminal residue" evidence="5">
    <location>
        <position position="1"/>
    </location>
</feature>
<dbReference type="InterPro" id="IPR002110">
    <property type="entry name" value="Ankyrin_rpt"/>
</dbReference>
<dbReference type="SUPFAM" id="SSF48403">
    <property type="entry name" value="Ankyrin repeat"/>
    <property type="match status" value="1"/>
</dbReference>
<dbReference type="Proteomes" id="UP000800200">
    <property type="component" value="Unassembled WGS sequence"/>
</dbReference>
<dbReference type="GO" id="GO:0004842">
    <property type="term" value="F:ubiquitin-protein transferase activity"/>
    <property type="evidence" value="ECO:0007669"/>
    <property type="project" value="TreeGrafter"/>
</dbReference>
<sequence>VKLLLDNGAEVNTRGKFGESPLHNASRKANEPMILLLLQNGADLDSSNDEKESPTGSPSGSRVSAGHKRRQFTACCMVEKTSSRPLRGNLSTKLFQRK</sequence>
<dbReference type="PANTHER" id="PTHR24171">
    <property type="entry name" value="ANKYRIN REPEAT DOMAIN-CONTAINING PROTEIN 39-RELATED"/>
    <property type="match status" value="1"/>
</dbReference>
<dbReference type="OrthoDB" id="539213at2759"/>
<keyword evidence="1" id="KW-0677">Repeat</keyword>
<dbReference type="AlphaFoldDB" id="A0A6A6EX11"/>
<feature type="repeat" description="ANK" evidence="3">
    <location>
        <begin position="17"/>
        <end position="49"/>
    </location>
</feature>
<organism evidence="5 6">
    <name type="scientific">Zopfia rhizophila CBS 207.26</name>
    <dbReference type="NCBI Taxonomy" id="1314779"/>
    <lineage>
        <taxon>Eukaryota</taxon>
        <taxon>Fungi</taxon>
        <taxon>Dikarya</taxon>
        <taxon>Ascomycota</taxon>
        <taxon>Pezizomycotina</taxon>
        <taxon>Dothideomycetes</taxon>
        <taxon>Dothideomycetes incertae sedis</taxon>
        <taxon>Zopfiaceae</taxon>
        <taxon>Zopfia</taxon>
    </lineage>
</organism>
<dbReference type="PROSITE" id="PS50297">
    <property type="entry name" value="ANK_REP_REGION"/>
    <property type="match status" value="1"/>
</dbReference>
<dbReference type="Pfam" id="PF13637">
    <property type="entry name" value="Ank_4"/>
    <property type="match status" value="1"/>
</dbReference>
<keyword evidence="6" id="KW-1185">Reference proteome</keyword>
<protein>
    <submittedName>
        <fullName evidence="5">Uncharacterized protein</fullName>
    </submittedName>
</protein>
<dbReference type="PANTHER" id="PTHR24171:SF8">
    <property type="entry name" value="BRCA1-ASSOCIATED RING DOMAIN PROTEIN 1"/>
    <property type="match status" value="1"/>
</dbReference>
<dbReference type="PROSITE" id="PS50088">
    <property type="entry name" value="ANK_REPEAT"/>
    <property type="match status" value="1"/>
</dbReference>
<evidence type="ECO:0000313" key="5">
    <source>
        <dbReference type="EMBL" id="KAF2195821.1"/>
    </source>
</evidence>
<evidence type="ECO:0000313" key="6">
    <source>
        <dbReference type="Proteomes" id="UP000800200"/>
    </source>
</evidence>
<keyword evidence="2 3" id="KW-0040">ANK repeat</keyword>
<dbReference type="InterPro" id="IPR036770">
    <property type="entry name" value="Ankyrin_rpt-contain_sf"/>
</dbReference>
<dbReference type="EMBL" id="ML994610">
    <property type="protein sequence ID" value="KAF2195821.1"/>
    <property type="molecule type" value="Genomic_DNA"/>
</dbReference>
<evidence type="ECO:0000256" key="3">
    <source>
        <dbReference type="PROSITE-ProRule" id="PRU00023"/>
    </source>
</evidence>
<evidence type="ECO:0000256" key="1">
    <source>
        <dbReference type="ARBA" id="ARBA00022737"/>
    </source>
</evidence>
<reference evidence="5" key="1">
    <citation type="journal article" date="2020" name="Stud. Mycol.">
        <title>101 Dothideomycetes genomes: a test case for predicting lifestyles and emergence of pathogens.</title>
        <authorList>
            <person name="Haridas S."/>
            <person name="Albert R."/>
            <person name="Binder M."/>
            <person name="Bloem J."/>
            <person name="Labutti K."/>
            <person name="Salamov A."/>
            <person name="Andreopoulos B."/>
            <person name="Baker S."/>
            <person name="Barry K."/>
            <person name="Bills G."/>
            <person name="Bluhm B."/>
            <person name="Cannon C."/>
            <person name="Castanera R."/>
            <person name="Culley D."/>
            <person name="Daum C."/>
            <person name="Ezra D."/>
            <person name="Gonzalez J."/>
            <person name="Henrissat B."/>
            <person name="Kuo A."/>
            <person name="Liang C."/>
            <person name="Lipzen A."/>
            <person name="Lutzoni F."/>
            <person name="Magnuson J."/>
            <person name="Mondo S."/>
            <person name="Nolan M."/>
            <person name="Ohm R."/>
            <person name="Pangilinan J."/>
            <person name="Park H.-J."/>
            <person name="Ramirez L."/>
            <person name="Alfaro M."/>
            <person name="Sun H."/>
            <person name="Tritt A."/>
            <person name="Yoshinaga Y."/>
            <person name="Zwiers L.-H."/>
            <person name="Turgeon B."/>
            <person name="Goodwin S."/>
            <person name="Spatafora J."/>
            <person name="Crous P."/>
            <person name="Grigoriev I."/>
        </authorList>
    </citation>
    <scope>NUCLEOTIDE SEQUENCE</scope>
    <source>
        <strain evidence="5">CBS 207.26</strain>
    </source>
</reference>
<accession>A0A6A6EX11</accession>
<dbReference type="GO" id="GO:0085020">
    <property type="term" value="P:protein K6-linked ubiquitination"/>
    <property type="evidence" value="ECO:0007669"/>
    <property type="project" value="TreeGrafter"/>
</dbReference>
<evidence type="ECO:0000256" key="2">
    <source>
        <dbReference type="ARBA" id="ARBA00023043"/>
    </source>
</evidence>